<proteinExistence type="predicted"/>
<accession>A0ABQ3B4A5</accession>
<keyword evidence="2" id="KW-1185">Reference proteome</keyword>
<reference evidence="2" key="1">
    <citation type="journal article" date="2019" name="Int. J. Syst. Evol. Microbiol.">
        <title>The Global Catalogue of Microorganisms (GCM) 10K type strain sequencing project: providing services to taxonomists for standard genome sequencing and annotation.</title>
        <authorList>
            <consortium name="The Broad Institute Genomics Platform"/>
            <consortium name="The Broad Institute Genome Sequencing Center for Infectious Disease"/>
            <person name="Wu L."/>
            <person name="Ma J."/>
        </authorList>
    </citation>
    <scope>NUCLEOTIDE SEQUENCE [LARGE SCALE GENOMIC DNA]</scope>
    <source>
        <strain evidence="2">KCTC 32239</strain>
    </source>
</reference>
<gene>
    <name evidence="1" type="ORF">GCM10011613_24790</name>
</gene>
<dbReference type="Proteomes" id="UP000619761">
    <property type="component" value="Unassembled WGS sequence"/>
</dbReference>
<comment type="caution">
    <text evidence="1">The sequence shown here is derived from an EMBL/GenBank/DDBJ whole genome shotgun (WGS) entry which is preliminary data.</text>
</comment>
<organism evidence="1 2">
    <name type="scientific">Cellvibrio zantedeschiae</name>
    <dbReference type="NCBI Taxonomy" id="1237077"/>
    <lineage>
        <taxon>Bacteria</taxon>
        <taxon>Pseudomonadati</taxon>
        <taxon>Pseudomonadota</taxon>
        <taxon>Gammaproteobacteria</taxon>
        <taxon>Cellvibrionales</taxon>
        <taxon>Cellvibrionaceae</taxon>
        <taxon>Cellvibrio</taxon>
    </lineage>
</organism>
<dbReference type="RefSeq" id="WP_229837896.1">
    <property type="nucleotide sequence ID" value="NZ_BMYZ01000002.1"/>
</dbReference>
<protein>
    <recommendedName>
        <fullName evidence="3">DUF2892 domain-containing protein</fullName>
    </recommendedName>
</protein>
<dbReference type="Gene3D" id="6.10.140.1340">
    <property type="match status" value="1"/>
</dbReference>
<dbReference type="EMBL" id="BMYZ01000002">
    <property type="protein sequence ID" value="GGY79047.1"/>
    <property type="molecule type" value="Genomic_DNA"/>
</dbReference>
<evidence type="ECO:0008006" key="3">
    <source>
        <dbReference type="Google" id="ProtNLM"/>
    </source>
</evidence>
<name>A0ABQ3B4A5_9GAMM</name>
<evidence type="ECO:0000313" key="1">
    <source>
        <dbReference type="EMBL" id="GGY79047.1"/>
    </source>
</evidence>
<evidence type="ECO:0000313" key="2">
    <source>
        <dbReference type="Proteomes" id="UP000619761"/>
    </source>
</evidence>
<sequence>MQLPQTNRRVSENTSPSVNAKIQQEIAKSVQFYRVNPQLISERLDELDNEWDIERVLETNASSLIVASSLLGVVASRKFFAVPFVVGAFLLQHALQGWCPPLPIYVDWVIAQRMKFSRSVAH</sequence>